<evidence type="ECO:0000313" key="2">
    <source>
        <dbReference type="Proteomes" id="UP000830454"/>
    </source>
</evidence>
<sequence>MRSIFMKAYVVMTLKQTLGNSILVLVVCTLILSCNTVKKNRKFNYFSGTEFYNYPLNVSGHFFGDVKYYETNEVDQMDEVSSVLAFYKLRDKDLLVYGKTTESPLYQLYVFFKKKKSKLKDKPSQVTTKLLVDDTSNNLVLYEKSNGIQSFFVAIKSIGKHKSNKSILQDGKSIVDSMEFSIHEKNTPNYMDIFNSYKNDDNYLFVMNKLDSAPISKDPKNEWTKFQLLTTILSFDTEYYRYKELIKKFESKRSIFFNDLLKDKKNSLLKREDNQKKEAVISMIAEASKNYKVLMLNEMHWKPEHRVFATSLLKPLKENGYTHLAIEALDKGQDSLINSRKFAIKTSGYYTREPFFSNFIREACALGFKIVGYDDFESINREETQAENLKHIIDRDSSAKVFVYAGIDHILEKGDSISTKRMAAFFKEKTGIDPLTIDQVEIVSDIPNELLFFESKIFLDVEKVNCNVDYFLINNIKPSFSEFSNLTEITISDLVLKEVEGQEVLMNFYDAKEYYKYSSRSIPIISRIKKVVGSKVIVDVPKGNFFLVIKNKENKELLLKDIGVN</sequence>
<dbReference type="RefSeq" id="WP_246917470.1">
    <property type="nucleotide sequence ID" value="NZ_CP090145.1"/>
</dbReference>
<reference evidence="1" key="2">
    <citation type="submission" date="2022-04" db="EMBL/GenBank/DDBJ databases">
        <title>Complete Genome Sequence of Flavobacterium sediminilitoris YSM-43, Isolated from a Tidal Sediment.</title>
        <authorList>
            <person name="Lee P.A."/>
        </authorList>
    </citation>
    <scope>NUCLEOTIDE SEQUENCE</scope>
    <source>
        <strain evidence="1">YSM-43</strain>
    </source>
</reference>
<dbReference type="PROSITE" id="PS51257">
    <property type="entry name" value="PROKAR_LIPOPROTEIN"/>
    <property type="match status" value="1"/>
</dbReference>
<proteinExistence type="predicted"/>
<name>A0ABY4HQK4_9FLAO</name>
<dbReference type="Proteomes" id="UP000830454">
    <property type="component" value="Chromosome"/>
</dbReference>
<protein>
    <submittedName>
        <fullName evidence="1">Uncharacterized protein</fullName>
    </submittedName>
</protein>
<reference evidence="1" key="1">
    <citation type="submission" date="2021-12" db="EMBL/GenBank/DDBJ databases">
        <authorList>
            <person name="Cha I.-T."/>
            <person name="Lee K.-E."/>
            <person name="Park S.-J."/>
        </authorList>
    </citation>
    <scope>NUCLEOTIDE SEQUENCE</scope>
    <source>
        <strain evidence="1">YSM-43</strain>
    </source>
</reference>
<evidence type="ECO:0000313" key="1">
    <source>
        <dbReference type="EMBL" id="UOX34501.1"/>
    </source>
</evidence>
<keyword evidence="2" id="KW-1185">Reference proteome</keyword>
<dbReference type="EMBL" id="CP090145">
    <property type="protein sequence ID" value="UOX34501.1"/>
    <property type="molecule type" value="Genomic_DNA"/>
</dbReference>
<gene>
    <name evidence="1" type="ORF">LXD69_03075</name>
</gene>
<accession>A0ABY4HQK4</accession>
<organism evidence="1 2">
    <name type="scientific">Flavobacterium sediminilitoris</name>
    <dbReference type="NCBI Taxonomy" id="2024526"/>
    <lineage>
        <taxon>Bacteria</taxon>
        <taxon>Pseudomonadati</taxon>
        <taxon>Bacteroidota</taxon>
        <taxon>Flavobacteriia</taxon>
        <taxon>Flavobacteriales</taxon>
        <taxon>Flavobacteriaceae</taxon>
        <taxon>Flavobacterium</taxon>
    </lineage>
</organism>